<evidence type="ECO:0000313" key="3">
    <source>
        <dbReference type="EMBL" id="RKP11381.1"/>
    </source>
</evidence>
<reference evidence="4" key="1">
    <citation type="journal article" date="2018" name="Nat. Microbiol.">
        <title>Leveraging single-cell genomics to expand the fungal tree of life.</title>
        <authorList>
            <person name="Ahrendt S.R."/>
            <person name="Quandt C.A."/>
            <person name="Ciobanu D."/>
            <person name="Clum A."/>
            <person name="Salamov A."/>
            <person name="Andreopoulos B."/>
            <person name="Cheng J.F."/>
            <person name="Woyke T."/>
            <person name="Pelin A."/>
            <person name="Henrissat B."/>
            <person name="Reynolds N.K."/>
            <person name="Benny G.L."/>
            <person name="Smith M.E."/>
            <person name="James T.Y."/>
            <person name="Grigoriev I.V."/>
        </authorList>
    </citation>
    <scope>NUCLEOTIDE SEQUENCE [LARGE SCALE GENOMIC DNA]</scope>
</reference>
<dbReference type="Pfam" id="PF05347">
    <property type="entry name" value="Complex1_LYR"/>
    <property type="match status" value="1"/>
</dbReference>
<protein>
    <submittedName>
        <fullName evidence="3">Iron-sulfur cluster biosynthesis protein Isd11</fullName>
    </submittedName>
</protein>
<proteinExistence type="inferred from homology"/>
<dbReference type="OrthoDB" id="275715at2759"/>
<dbReference type="Proteomes" id="UP000267251">
    <property type="component" value="Unassembled WGS sequence"/>
</dbReference>
<dbReference type="GO" id="GO:0016226">
    <property type="term" value="P:iron-sulfur cluster assembly"/>
    <property type="evidence" value="ECO:0007669"/>
    <property type="project" value="InterPro"/>
</dbReference>
<organism evidence="3 4">
    <name type="scientific">Piptocephalis cylindrospora</name>
    <dbReference type="NCBI Taxonomy" id="1907219"/>
    <lineage>
        <taxon>Eukaryota</taxon>
        <taxon>Fungi</taxon>
        <taxon>Fungi incertae sedis</taxon>
        <taxon>Zoopagomycota</taxon>
        <taxon>Zoopagomycotina</taxon>
        <taxon>Zoopagomycetes</taxon>
        <taxon>Zoopagales</taxon>
        <taxon>Piptocephalidaceae</taxon>
        <taxon>Piptocephalis</taxon>
    </lineage>
</organism>
<dbReference type="InterPro" id="IPR045297">
    <property type="entry name" value="Complex1_LYR_LYRM4"/>
</dbReference>
<dbReference type="EMBL" id="KZ988959">
    <property type="protein sequence ID" value="RKP11381.1"/>
    <property type="molecule type" value="Genomic_DNA"/>
</dbReference>
<evidence type="ECO:0000256" key="1">
    <source>
        <dbReference type="ARBA" id="ARBA00009508"/>
    </source>
</evidence>
<sequence>MVSPSEVTQLRHLYRSLLRTANNYCAYNFRDHANRRVRRVFREKLSSLNDAPSESVAPIVQWGNEELAALRRQVLINSMYQVDRLVVEEGKGHKAR</sequence>
<keyword evidence="4" id="KW-1185">Reference proteome</keyword>
<gene>
    <name evidence="3" type="ORF">BJ684DRAFT_12989</name>
</gene>
<dbReference type="PANTHER" id="PTHR13166:SF7">
    <property type="entry name" value="LYR MOTIF-CONTAINING PROTEIN 4"/>
    <property type="match status" value="1"/>
</dbReference>
<dbReference type="GO" id="GO:0005739">
    <property type="term" value="C:mitochondrion"/>
    <property type="evidence" value="ECO:0007669"/>
    <property type="project" value="TreeGrafter"/>
</dbReference>
<accession>A0A4P9Y051</accession>
<dbReference type="CDD" id="cd20264">
    <property type="entry name" value="Complex1_LYR_LYRM4"/>
    <property type="match status" value="1"/>
</dbReference>
<dbReference type="AlphaFoldDB" id="A0A4P9Y051"/>
<name>A0A4P9Y051_9FUNG</name>
<dbReference type="GO" id="GO:1990221">
    <property type="term" value="C:L-cysteine desulfurase complex"/>
    <property type="evidence" value="ECO:0007669"/>
    <property type="project" value="TreeGrafter"/>
</dbReference>
<dbReference type="InterPro" id="IPR008011">
    <property type="entry name" value="Complex1_LYR_dom"/>
</dbReference>
<evidence type="ECO:0000259" key="2">
    <source>
        <dbReference type="Pfam" id="PF05347"/>
    </source>
</evidence>
<comment type="similarity">
    <text evidence="1">Belongs to the complex I LYR family.</text>
</comment>
<dbReference type="InterPro" id="IPR051522">
    <property type="entry name" value="ISC_assembly_LYR"/>
</dbReference>
<feature type="domain" description="Complex 1 LYR protein" evidence="2">
    <location>
        <begin position="9"/>
        <end position="44"/>
    </location>
</feature>
<evidence type="ECO:0000313" key="4">
    <source>
        <dbReference type="Proteomes" id="UP000267251"/>
    </source>
</evidence>
<dbReference type="PANTHER" id="PTHR13166">
    <property type="entry name" value="PROTEIN C6ORF149"/>
    <property type="match status" value="1"/>
</dbReference>